<keyword evidence="2" id="KW-1185">Reference proteome</keyword>
<evidence type="ECO:0000313" key="2">
    <source>
        <dbReference type="Proteomes" id="UP000014680"/>
    </source>
</evidence>
<dbReference type="KEGG" id="eiv:EIN_278180"/>
<dbReference type="Proteomes" id="UP000014680">
    <property type="component" value="Unassembled WGS sequence"/>
</dbReference>
<dbReference type="RefSeq" id="XP_004183694.1">
    <property type="nucleotide sequence ID" value="XM_004183646.1"/>
</dbReference>
<accession>A0A0A1U0D3</accession>
<evidence type="ECO:0000313" key="1">
    <source>
        <dbReference type="EMBL" id="ELP84348.1"/>
    </source>
</evidence>
<sequence>MDNKTNLFNDLVLLEEFVNDAVVHLVPEKEFKELFGFIQDPLTLHRIYIRAKYQAKQNFLLYFSTHGDSLVALKNTLIQSKRDNKIHNTIVAFSKTNTTQLPTEEVHKICLEAVGNVKEKMEIEKSPASQNDQIFTLLSDTLQVSEKVNSLVTEKYFPVDKYDTLV</sequence>
<proteinExistence type="predicted"/>
<dbReference type="GeneID" id="14883320"/>
<dbReference type="EMBL" id="KB207139">
    <property type="protein sequence ID" value="ELP84348.1"/>
    <property type="molecule type" value="Genomic_DNA"/>
</dbReference>
<reference evidence="1 2" key="1">
    <citation type="submission" date="2012-10" db="EMBL/GenBank/DDBJ databases">
        <authorList>
            <person name="Zafar N."/>
            <person name="Inman J."/>
            <person name="Hall N."/>
            <person name="Lorenzi H."/>
            <person name="Caler E."/>
        </authorList>
    </citation>
    <scope>NUCLEOTIDE SEQUENCE [LARGE SCALE GENOMIC DNA]</scope>
    <source>
        <strain evidence="1 2">IP1</strain>
    </source>
</reference>
<organism evidence="1 2">
    <name type="scientific">Entamoeba invadens IP1</name>
    <dbReference type="NCBI Taxonomy" id="370355"/>
    <lineage>
        <taxon>Eukaryota</taxon>
        <taxon>Amoebozoa</taxon>
        <taxon>Evosea</taxon>
        <taxon>Archamoebae</taxon>
        <taxon>Mastigamoebida</taxon>
        <taxon>Entamoebidae</taxon>
        <taxon>Entamoeba</taxon>
    </lineage>
</organism>
<gene>
    <name evidence="1" type="ORF">EIN_278180</name>
</gene>
<dbReference type="VEuPathDB" id="AmoebaDB:EIN_278180"/>
<dbReference type="OMA" id="IRYDIFL"/>
<dbReference type="AlphaFoldDB" id="A0A0A1U0D3"/>
<protein>
    <submittedName>
        <fullName evidence="1">Uncharacterized protein</fullName>
    </submittedName>
</protein>
<name>A0A0A1U0D3_ENTIV</name>